<reference evidence="1" key="2">
    <citation type="submission" date="2010-05" db="EMBL/GenBank/DDBJ databases">
        <authorList>
            <person name="Almeida L.G."/>
            <person name="Nicolas M.F."/>
            <person name="Souza R.C."/>
            <person name="Vasconcelos A.T.R."/>
        </authorList>
    </citation>
    <scope>NUCLEOTIDE SEQUENCE</scope>
</reference>
<evidence type="ECO:0000313" key="2">
    <source>
        <dbReference type="EnsemblMetazoa" id="ADAC002740-PA"/>
    </source>
</evidence>
<reference evidence="2" key="4">
    <citation type="submission" date="2015-06" db="UniProtKB">
        <authorList>
            <consortium name="EnsemblMetazoa"/>
        </authorList>
    </citation>
    <scope>IDENTIFICATION</scope>
</reference>
<dbReference type="VEuPathDB" id="VectorBase:ADAC002740"/>
<evidence type="ECO:0000313" key="3">
    <source>
        <dbReference type="Proteomes" id="UP000000673"/>
    </source>
</evidence>
<organism evidence="1">
    <name type="scientific">Anopheles darlingi</name>
    <name type="common">Mosquito</name>
    <dbReference type="NCBI Taxonomy" id="43151"/>
    <lineage>
        <taxon>Eukaryota</taxon>
        <taxon>Metazoa</taxon>
        <taxon>Ecdysozoa</taxon>
        <taxon>Arthropoda</taxon>
        <taxon>Hexapoda</taxon>
        <taxon>Insecta</taxon>
        <taxon>Pterygota</taxon>
        <taxon>Neoptera</taxon>
        <taxon>Endopterygota</taxon>
        <taxon>Diptera</taxon>
        <taxon>Nematocera</taxon>
        <taxon>Culicoidea</taxon>
        <taxon>Culicidae</taxon>
        <taxon>Anophelinae</taxon>
        <taxon>Anopheles</taxon>
    </lineage>
</organism>
<accession>W5JRZ2</accession>
<protein>
    <submittedName>
        <fullName evidence="1 2">Uncharacterized protein</fullName>
    </submittedName>
</protein>
<keyword evidence="3" id="KW-1185">Reference proteome</keyword>
<dbReference type="AlphaFoldDB" id="W5JRZ2"/>
<reference evidence="1 3" key="1">
    <citation type="journal article" date="2010" name="BMC Genomics">
        <title>Combination of measures distinguishes pre-miRNAs from other stem-loops in the genome of the newly sequenced Anopheles darlingi.</title>
        <authorList>
            <person name="Mendes N.D."/>
            <person name="Freitas A.T."/>
            <person name="Vasconcelos A.T."/>
            <person name="Sagot M.F."/>
        </authorList>
    </citation>
    <scope>NUCLEOTIDE SEQUENCE</scope>
</reference>
<dbReference type="EnsemblMetazoa" id="ADAC002740-RA">
    <property type="protein sequence ID" value="ADAC002740-PA"/>
    <property type="gene ID" value="ADAC002740"/>
</dbReference>
<dbReference type="Proteomes" id="UP000000673">
    <property type="component" value="Unassembled WGS sequence"/>
</dbReference>
<evidence type="ECO:0000313" key="1">
    <source>
        <dbReference type="EMBL" id="ETN65504.1"/>
    </source>
</evidence>
<sequence>MTPPPLSRTHTATGSASSVVFSHKHENTILHAIRQQTYTDDDDAVATTPSGTTRAVSIIGGQSIGRCSRDHSCRFVVVVLVTFGA</sequence>
<name>W5JRZ2_ANODA</name>
<dbReference type="EMBL" id="ADMH02000632">
    <property type="protein sequence ID" value="ETN65504.1"/>
    <property type="molecule type" value="Genomic_DNA"/>
</dbReference>
<reference evidence="1" key="3">
    <citation type="journal article" date="2013" name="Nucleic Acids Res.">
        <title>The genome of Anopheles darlingi, the main neotropical malaria vector.</title>
        <authorList>
            <person name="Marinotti O."/>
            <person name="Cerqueira G.C."/>
            <person name="de Almeida L.G."/>
            <person name="Ferro M.I."/>
            <person name="Loreto E.L."/>
            <person name="Zaha A."/>
            <person name="Teixeira S.M."/>
            <person name="Wespiser A.R."/>
            <person name="Almeida E Silva A."/>
            <person name="Schlindwein A.D."/>
            <person name="Pacheco A.C."/>
            <person name="Silva A.L."/>
            <person name="Graveley B.R."/>
            <person name="Walenz B.P."/>
            <person name="Lima Bde A."/>
            <person name="Ribeiro C.A."/>
            <person name="Nunes-Silva C.G."/>
            <person name="de Carvalho C.R."/>
            <person name="Soares C.M."/>
            <person name="de Menezes C.B."/>
            <person name="Matiolli C."/>
            <person name="Caffrey D."/>
            <person name="Araujo D.A."/>
            <person name="de Oliveira D.M."/>
            <person name="Golenbock D."/>
            <person name="Grisard E.C."/>
            <person name="Fantinatti-Garboggini F."/>
            <person name="de Carvalho F.M."/>
            <person name="Barcellos F.G."/>
            <person name="Prosdocimi F."/>
            <person name="May G."/>
            <person name="Azevedo Junior G.M."/>
            <person name="Guimaraes G.M."/>
            <person name="Goldman G.H."/>
            <person name="Padilha I.Q."/>
            <person name="Batista Jda S."/>
            <person name="Ferro J.A."/>
            <person name="Ribeiro J.M."/>
            <person name="Fietto J.L."/>
            <person name="Dabbas K.M."/>
            <person name="Cerdeira L."/>
            <person name="Agnez-Lima L.F."/>
            <person name="Brocchi M."/>
            <person name="de Carvalho M.O."/>
            <person name="Teixeira Mde M."/>
            <person name="Diniz Maia Mde M."/>
            <person name="Goldman M.H."/>
            <person name="Cruz Schneider M.P."/>
            <person name="Felipe M.S."/>
            <person name="Hungria M."/>
            <person name="Nicolas M.F."/>
            <person name="Pereira M."/>
            <person name="Montes M.A."/>
            <person name="Cantao M.E."/>
            <person name="Vincentz M."/>
            <person name="Rafael M.S."/>
            <person name="Silverman N."/>
            <person name="Stoco P.H."/>
            <person name="Souza R.C."/>
            <person name="Vicentini R."/>
            <person name="Gazzinelli R.T."/>
            <person name="Neves Rde O."/>
            <person name="Silva R."/>
            <person name="Astolfi-Filho S."/>
            <person name="Maciel T.E."/>
            <person name="Urmenyi T.P."/>
            <person name="Tadei W.P."/>
            <person name="Camargo E.P."/>
            <person name="de Vasconcelos A.T."/>
        </authorList>
    </citation>
    <scope>NUCLEOTIDE SEQUENCE</scope>
</reference>
<gene>
    <name evidence="1" type="ORF">AND_002740</name>
</gene>
<proteinExistence type="predicted"/>
<dbReference type="HOGENOM" id="CLU_2514478_0_0_1"/>